<dbReference type="EnsemblMetazoa" id="GPAI040129-RA">
    <property type="protein sequence ID" value="GPAI040129-PA"/>
    <property type="gene ID" value="GPAI040129"/>
</dbReference>
<protein>
    <recommendedName>
        <fullName evidence="3">SCP domain-containing protein</fullName>
    </recommendedName>
</protein>
<dbReference type="PROSITE" id="PS01009">
    <property type="entry name" value="CRISP_1"/>
    <property type="match status" value="1"/>
</dbReference>
<reference evidence="4" key="2">
    <citation type="submission" date="2020-05" db="UniProtKB">
        <authorList>
            <consortium name="EnsemblMetazoa"/>
        </authorList>
    </citation>
    <scope>IDENTIFICATION</scope>
    <source>
        <strain evidence="4">IAEA</strain>
    </source>
</reference>
<evidence type="ECO:0000256" key="2">
    <source>
        <dbReference type="ARBA" id="ARBA00022525"/>
    </source>
</evidence>
<dbReference type="InterPro" id="IPR014044">
    <property type="entry name" value="CAP_dom"/>
</dbReference>
<dbReference type="InterPro" id="IPR018244">
    <property type="entry name" value="Allrgn_V5/Tpx1_CS"/>
</dbReference>
<dbReference type="AlphaFoldDB" id="A0A1B0ABE4"/>
<evidence type="ECO:0000256" key="1">
    <source>
        <dbReference type="ARBA" id="ARBA00004613"/>
    </source>
</evidence>
<keyword evidence="5" id="KW-1185">Reference proteome</keyword>
<dbReference type="Proteomes" id="UP000092445">
    <property type="component" value="Unassembled WGS sequence"/>
</dbReference>
<keyword evidence="2" id="KW-0964">Secreted</keyword>
<reference evidence="5" key="1">
    <citation type="submission" date="2014-03" db="EMBL/GenBank/DDBJ databases">
        <authorList>
            <person name="Aksoy S."/>
            <person name="Warren W."/>
            <person name="Wilson R.K."/>
        </authorList>
    </citation>
    <scope>NUCLEOTIDE SEQUENCE [LARGE SCALE GENOMIC DNA]</scope>
    <source>
        <strain evidence="5">IAEA</strain>
    </source>
</reference>
<dbReference type="Pfam" id="PF00188">
    <property type="entry name" value="CAP"/>
    <property type="match status" value="1"/>
</dbReference>
<evidence type="ECO:0000313" key="5">
    <source>
        <dbReference type="Proteomes" id="UP000092445"/>
    </source>
</evidence>
<sequence length="113" mass="12500">MTGGKATADEVVTSWYEQIKNYNFKKPGFSGNTGHFTQLVWKDSKELGAAKHVSGTSTYIVCFYDPSVPIVNSNSDILAAIISLKCMLQSFVDDDCYDLTLPQLFGYTTQQTP</sequence>
<evidence type="ECO:0000259" key="3">
    <source>
        <dbReference type="Pfam" id="PF00188"/>
    </source>
</evidence>
<dbReference type="PANTHER" id="PTHR10334">
    <property type="entry name" value="CYSTEINE-RICH SECRETORY PROTEIN-RELATED"/>
    <property type="match status" value="1"/>
</dbReference>
<dbReference type="VEuPathDB" id="VectorBase:GPAI040129"/>
<dbReference type="GO" id="GO:0005576">
    <property type="term" value="C:extracellular region"/>
    <property type="evidence" value="ECO:0007669"/>
    <property type="project" value="UniProtKB-SubCell"/>
</dbReference>
<feature type="domain" description="SCP" evidence="3">
    <location>
        <begin position="3"/>
        <end position="63"/>
    </location>
</feature>
<dbReference type="STRING" id="7398.A0A1B0ABE4"/>
<evidence type="ECO:0000313" key="4">
    <source>
        <dbReference type="EnsemblMetazoa" id="GPAI040129-PA"/>
    </source>
</evidence>
<proteinExistence type="predicted"/>
<dbReference type="InterPro" id="IPR035940">
    <property type="entry name" value="CAP_sf"/>
</dbReference>
<organism evidence="4 5">
    <name type="scientific">Glossina pallidipes</name>
    <name type="common">Tsetse fly</name>
    <dbReference type="NCBI Taxonomy" id="7398"/>
    <lineage>
        <taxon>Eukaryota</taxon>
        <taxon>Metazoa</taxon>
        <taxon>Ecdysozoa</taxon>
        <taxon>Arthropoda</taxon>
        <taxon>Hexapoda</taxon>
        <taxon>Insecta</taxon>
        <taxon>Pterygota</taxon>
        <taxon>Neoptera</taxon>
        <taxon>Endopterygota</taxon>
        <taxon>Diptera</taxon>
        <taxon>Brachycera</taxon>
        <taxon>Muscomorpha</taxon>
        <taxon>Hippoboscoidea</taxon>
        <taxon>Glossinidae</taxon>
        <taxon>Glossina</taxon>
    </lineage>
</organism>
<name>A0A1B0ABE4_GLOPL</name>
<accession>A0A1B0ABE4</accession>
<dbReference type="SUPFAM" id="SSF55797">
    <property type="entry name" value="PR-1-like"/>
    <property type="match status" value="1"/>
</dbReference>
<dbReference type="Gene3D" id="3.40.33.10">
    <property type="entry name" value="CAP"/>
    <property type="match status" value="1"/>
</dbReference>
<comment type="subcellular location">
    <subcellularLocation>
        <location evidence="1">Secreted</location>
    </subcellularLocation>
</comment>
<dbReference type="InterPro" id="IPR001283">
    <property type="entry name" value="CRISP-related"/>
</dbReference>
<dbReference type="PRINTS" id="PR00837">
    <property type="entry name" value="V5TPXLIKE"/>
</dbReference>